<dbReference type="SMART" id="SM00560">
    <property type="entry name" value="LamGL"/>
    <property type="match status" value="1"/>
</dbReference>
<keyword evidence="9" id="KW-1185">Reference proteome</keyword>
<feature type="chain" id="PRO_5018182281" description="LamG-like jellyroll fold domain-containing protein" evidence="6">
    <location>
        <begin position="25"/>
        <end position="1098"/>
    </location>
</feature>
<dbReference type="Pfam" id="PF13385">
    <property type="entry name" value="Laminin_G_3"/>
    <property type="match status" value="1"/>
</dbReference>
<comment type="subunit">
    <text evidence="2">Monomer.</text>
</comment>
<dbReference type="PANTHER" id="PTHR12143:SF43">
    <property type="entry name" value="PUTATIVE-RELATED"/>
    <property type="match status" value="1"/>
</dbReference>
<evidence type="ECO:0000313" key="9">
    <source>
        <dbReference type="Proteomes" id="UP000274046"/>
    </source>
</evidence>
<dbReference type="OrthoDB" id="9804511at2"/>
<keyword evidence="3 6" id="KW-0732">Signal</keyword>
<evidence type="ECO:0000256" key="3">
    <source>
        <dbReference type="ARBA" id="ARBA00022729"/>
    </source>
</evidence>
<sequence length="1098" mass="122483">MFAKFCLLFCTILSLLFLSLSVYSQRQYTQSKANSIYVDPFIGTTKSNVLTSWGGNGGTYPGAVAPSGNIQLTPETRVTGAKGYDYSDQQIFFFSCFKHFSGFPEGSSGQVFILPVEKGKNFEPGKYNRPFSHTQEEATPGYYKVVFTDNNTIAEAAASTRTGILKFTFPAKVAPQIYIGEAGDISLKSKRVVHGSLGNTTINLSSNITESDVVKGGYLLSFEKSDTSAQIITLKISSSSVSFEGAQQNIETEIGQIDFEAFRERTAKEWDTQLATVDIKDPSTANKKVFYTALYHSLLIPWVISDVDGKYKGADGKTYQTKRKNQYGGFSPWDTFRSLHPLLTLLYPEKQNDVILSMLDVYEQSGYLPTETMTGNHAVPIIVDAYLKGITGYDKNLAYKAMKNSIVDGPFSKNDMEIYHQLGYVPFSKSESVTRTMEYAYDDWALLQFAKLVMKNKPDQQLLETRGLNYRNIFHPSDLFMLPRLGIQFKLNPGMTGYKEGNKWVYTYFVPHNAKDLINLLGGPQVFSNRLDSAMANNVILYDNETVLHLPYLFNAAGRPTLTQQWLRNIMLNRFSATPGGLPGNDDLGSMSSAYIFNAIGLFPISPGNPLYAIGAPLFESVTLHLFNKKDLEIHAENQSAKNKYIHALSINNHSYNQLDISHEMLMKGGRLNFVMSPDVKQAWPTDRDPISLSATKINANIKLLHSSISSKRVRPDEAFQIKFTLKNEGSLGTKRIIVYADGKPWLSKFCLVPQGLTITDSISGRLYKLGKVKIGTNTSTATVINVINPVKHVEQPFLISGLNVKPILKLNTQQEITYRIKNITGTAQTFKPNVILSRDSNNKKILLYTDQVYLLPGQQKTINHRFTVNRTGLQTIKTGNMQAIFKVYDTPSTALLLNLEFENLKNNQVVDQSGFKNNALLISGANDSKKYNTEIGDSTYLEIPNAPSLDQIGNSLSMMAWVYPTGEEKGLTDIITKGDSHVIQTTDNKTLTFFAGGWGRGDCTVKLPANWKNNWHHIAGVCEGDLLSIYLDGKLAGSTKVDGVSNLSNTSRWQIGRNEEFPSERIFHGQIDLIKIYGEPLLAKEIEVVFQKEKSKY</sequence>
<dbReference type="InterPro" id="IPR014718">
    <property type="entry name" value="GH-type_carb-bd"/>
</dbReference>
<dbReference type="InterPro" id="IPR050883">
    <property type="entry name" value="PNGase"/>
</dbReference>
<dbReference type="Pfam" id="PF07971">
    <property type="entry name" value="Glyco_hydro_92"/>
    <property type="match status" value="1"/>
</dbReference>
<dbReference type="InterPro" id="IPR006558">
    <property type="entry name" value="LamG-like"/>
</dbReference>
<dbReference type="Gene3D" id="2.70.98.10">
    <property type="match status" value="1"/>
</dbReference>
<evidence type="ECO:0000313" key="8">
    <source>
        <dbReference type="EMBL" id="RNL54540.1"/>
    </source>
</evidence>
<dbReference type="AlphaFoldDB" id="A0A3N0BXV3"/>
<dbReference type="GO" id="GO:0004553">
    <property type="term" value="F:hydrolase activity, hydrolyzing O-glycosyl compounds"/>
    <property type="evidence" value="ECO:0007669"/>
    <property type="project" value="UniProtKB-ARBA"/>
</dbReference>
<dbReference type="GO" id="GO:0005975">
    <property type="term" value="P:carbohydrate metabolic process"/>
    <property type="evidence" value="ECO:0007669"/>
    <property type="project" value="InterPro"/>
</dbReference>
<dbReference type="Gene3D" id="2.60.120.200">
    <property type="match status" value="1"/>
</dbReference>
<keyword evidence="4" id="KW-0106">Calcium</keyword>
<dbReference type="EMBL" id="RBEE01000011">
    <property type="protein sequence ID" value="RNL54540.1"/>
    <property type="molecule type" value="Genomic_DNA"/>
</dbReference>
<dbReference type="Gene3D" id="1.20.1050.60">
    <property type="entry name" value="alpha-1,2-mannosidase"/>
    <property type="match status" value="1"/>
</dbReference>
<gene>
    <name evidence="8" type="ORF">D7004_07030</name>
</gene>
<dbReference type="InterPro" id="IPR041371">
    <property type="entry name" value="GH92_N"/>
</dbReference>
<evidence type="ECO:0000256" key="2">
    <source>
        <dbReference type="ARBA" id="ARBA00011245"/>
    </source>
</evidence>
<comment type="caution">
    <text evidence="8">The sequence shown here is derived from an EMBL/GenBank/DDBJ whole genome shotgun (WGS) entry which is preliminary data.</text>
</comment>
<protein>
    <recommendedName>
        <fullName evidence="7">LamG-like jellyroll fold domain-containing protein</fullName>
    </recommendedName>
</protein>
<dbReference type="PANTHER" id="PTHR12143">
    <property type="entry name" value="PEPTIDE N-GLYCANASE PNGASE -RELATED"/>
    <property type="match status" value="1"/>
</dbReference>
<feature type="signal peptide" evidence="6">
    <location>
        <begin position="1"/>
        <end position="24"/>
    </location>
</feature>
<dbReference type="InterPro" id="IPR013320">
    <property type="entry name" value="ConA-like_dom_sf"/>
</dbReference>
<dbReference type="SUPFAM" id="SSF49899">
    <property type="entry name" value="Concanavalin A-like lectins/glucanases"/>
    <property type="match status" value="1"/>
</dbReference>
<name>A0A3N0BXV3_9SPHI</name>
<dbReference type="InterPro" id="IPR012939">
    <property type="entry name" value="Glyco_hydro_92"/>
</dbReference>
<dbReference type="GO" id="GO:0006516">
    <property type="term" value="P:glycoprotein catabolic process"/>
    <property type="evidence" value="ECO:0007669"/>
    <property type="project" value="TreeGrafter"/>
</dbReference>
<accession>A0A3N0BXV3</accession>
<dbReference type="Pfam" id="PF17678">
    <property type="entry name" value="Glyco_hydro_92N"/>
    <property type="match status" value="1"/>
</dbReference>
<dbReference type="GO" id="GO:0000224">
    <property type="term" value="F:peptide-N4-(N-acetyl-beta-glucosaminyl)asparagine amidase activity"/>
    <property type="evidence" value="ECO:0007669"/>
    <property type="project" value="TreeGrafter"/>
</dbReference>
<dbReference type="Gene3D" id="1.20.1610.10">
    <property type="entry name" value="alpha-1,2-mannosidases domains"/>
    <property type="match status" value="1"/>
</dbReference>
<dbReference type="InterPro" id="IPR005887">
    <property type="entry name" value="GH92_a_mannosidase_put"/>
</dbReference>
<dbReference type="GO" id="GO:0030246">
    <property type="term" value="F:carbohydrate binding"/>
    <property type="evidence" value="ECO:0007669"/>
    <property type="project" value="InterPro"/>
</dbReference>
<dbReference type="Proteomes" id="UP000274046">
    <property type="component" value="Unassembled WGS sequence"/>
</dbReference>
<evidence type="ECO:0000256" key="1">
    <source>
        <dbReference type="ARBA" id="ARBA00001913"/>
    </source>
</evidence>
<evidence type="ECO:0000256" key="6">
    <source>
        <dbReference type="SAM" id="SignalP"/>
    </source>
</evidence>
<dbReference type="NCBIfam" id="TIGR01180">
    <property type="entry name" value="aman2_put"/>
    <property type="match status" value="1"/>
</dbReference>
<organism evidence="8 9">
    <name type="scientific">Pedobacter jejuensis</name>
    <dbReference type="NCBI Taxonomy" id="1268550"/>
    <lineage>
        <taxon>Bacteria</taxon>
        <taxon>Pseudomonadati</taxon>
        <taxon>Bacteroidota</taxon>
        <taxon>Sphingobacteriia</taxon>
        <taxon>Sphingobacteriales</taxon>
        <taxon>Sphingobacteriaceae</taxon>
        <taxon>Pedobacter</taxon>
    </lineage>
</organism>
<dbReference type="GO" id="GO:0005829">
    <property type="term" value="C:cytosol"/>
    <property type="evidence" value="ECO:0007669"/>
    <property type="project" value="TreeGrafter"/>
</dbReference>
<evidence type="ECO:0000259" key="7">
    <source>
        <dbReference type="SMART" id="SM00560"/>
    </source>
</evidence>
<dbReference type="InterPro" id="IPR008928">
    <property type="entry name" value="6-hairpin_glycosidase_sf"/>
</dbReference>
<reference evidence="8 9" key="1">
    <citation type="submission" date="2018-10" db="EMBL/GenBank/DDBJ databases">
        <title>Genome sequencing of Pedobacter jejuensis TNB23.</title>
        <authorList>
            <person name="Cho Y.-J."/>
            <person name="Cho A."/>
            <person name="Kim O.-S."/>
        </authorList>
    </citation>
    <scope>NUCLEOTIDE SEQUENCE [LARGE SCALE GENOMIC DNA]</scope>
    <source>
        <strain evidence="8 9">TNB23</strain>
    </source>
</reference>
<keyword evidence="5" id="KW-1015">Disulfide bond</keyword>
<proteinExistence type="predicted"/>
<dbReference type="Gene3D" id="3.30.2080.10">
    <property type="entry name" value="GH92 mannosidase domain"/>
    <property type="match status" value="1"/>
</dbReference>
<evidence type="ECO:0000256" key="4">
    <source>
        <dbReference type="ARBA" id="ARBA00022837"/>
    </source>
</evidence>
<evidence type="ECO:0000256" key="5">
    <source>
        <dbReference type="ARBA" id="ARBA00023157"/>
    </source>
</evidence>
<dbReference type="FunFam" id="3.30.2080.10:FF:000001">
    <property type="entry name" value="Alpha-1,2-mannosidase subfamily"/>
    <property type="match status" value="1"/>
</dbReference>
<feature type="domain" description="LamG-like jellyroll fold" evidence="7">
    <location>
        <begin position="955"/>
        <end position="1085"/>
    </location>
</feature>
<comment type="cofactor">
    <cofactor evidence="1">
        <name>Ca(2+)</name>
        <dbReference type="ChEBI" id="CHEBI:29108"/>
    </cofactor>
</comment>
<dbReference type="SUPFAM" id="SSF48208">
    <property type="entry name" value="Six-hairpin glycosidases"/>
    <property type="match status" value="1"/>
</dbReference>